<dbReference type="InterPro" id="IPR013856">
    <property type="entry name" value="Peptidase_M4_domain"/>
</dbReference>
<dbReference type="Gene3D" id="1.10.390.10">
    <property type="entry name" value="Neutral Protease Domain 2"/>
    <property type="match status" value="1"/>
</dbReference>
<name>A0A1C5JF33_9ACTN</name>
<dbReference type="SUPFAM" id="SSF55486">
    <property type="entry name" value="Metalloproteases ('zincins'), catalytic domain"/>
    <property type="match status" value="1"/>
</dbReference>
<dbReference type="GO" id="GO:0004222">
    <property type="term" value="F:metalloendopeptidase activity"/>
    <property type="evidence" value="ECO:0007669"/>
    <property type="project" value="InterPro"/>
</dbReference>
<evidence type="ECO:0000256" key="4">
    <source>
        <dbReference type="ARBA" id="ARBA00022801"/>
    </source>
</evidence>
<organism evidence="11 12">
    <name type="scientific">Micromonospora inositola</name>
    <dbReference type="NCBI Taxonomy" id="47865"/>
    <lineage>
        <taxon>Bacteria</taxon>
        <taxon>Bacillati</taxon>
        <taxon>Actinomycetota</taxon>
        <taxon>Actinomycetes</taxon>
        <taxon>Micromonosporales</taxon>
        <taxon>Micromonosporaceae</taxon>
        <taxon>Micromonospora</taxon>
    </lineage>
</organism>
<dbReference type="InterPro" id="IPR050728">
    <property type="entry name" value="Zinc_Metalloprotease_M4"/>
</dbReference>
<keyword evidence="12" id="KW-1185">Reference proteome</keyword>
<dbReference type="CDD" id="cd09597">
    <property type="entry name" value="M4_TLP"/>
    <property type="match status" value="1"/>
</dbReference>
<dbReference type="InterPro" id="IPR011096">
    <property type="entry name" value="FTP_domain"/>
</dbReference>
<evidence type="ECO:0000256" key="3">
    <source>
        <dbReference type="ARBA" id="ARBA00022729"/>
    </source>
</evidence>
<keyword evidence="5" id="KW-0862">Zinc</keyword>
<evidence type="ECO:0000256" key="7">
    <source>
        <dbReference type="SAM" id="SignalP"/>
    </source>
</evidence>
<feature type="signal peptide" evidence="7">
    <location>
        <begin position="1"/>
        <end position="29"/>
    </location>
</feature>
<evidence type="ECO:0000259" key="9">
    <source>
        <dbReference type="Pfam" id="PF02868"/>
    </source>
</evidence>
<dbReference type="Gene3D" id="3.10.170.10">
    <property type="match status" value="1"/>
</dbReference>
<protein>
    <submittedName>
        <fullName evidence="11">Zn-dependent metalloprotease</fullName>
    </submittedName>
</protein>
<dbReference type="PANTHER" id="PTHR33794">
    <property type="entry name" value="BACILLOLYSIN"/>
    <property type="match status" value="1"/>
</dbReference>
<keyword evidence="2" id="KW-0479">Metal-binding</keyword>
<evidence type="ECO:0000256" key="5">
    <source>
        <dbReference type="ARBA" id="ARBA00022833"/>
    </source>
</evidence>
<dbReference type="OrthoDB" id="345880at2"/>
<proteinExistence type="predicted"/>
<gene>
    <name evidence="11" type="ORF">GA0070613_4526</name>
</gene>
<evidence type="ECO:0000313" key="12">
    <source>
        <dbReference type="Proteomes" id="UP000198221"/>
    </source>
</evidence>
<feature type="domain" description="Peptidase M4" evidence="8">
    <location>
        <begin position="203"/>
        <end position="337"/>
    </location>
</feature>
<feature type="chain" id="PRO_5008719636" evidence="7">
    <location>
        <begin position="30"/>
        <end position="677"/>
    </location>
</feature>
<evidence type="ECO:0000259" key="8">
    <source>
        <dbReference type="Pfam" id="PF01447"/>
    </source>
</evidence>
<evidence type="ECO:0000259" key="10">
    <source>
        <dbReference type="Pfam" id="PF07504"/>
    </source>
</evidence>
<sequence length="677" mass="69872">MKLSPRLVALSGAAAAGLIAAGTAAAVQAAPHSPAPDAAQARTLAANSASALVASRPQYLHASSDEAFVQRPVISSEGTQYVPYERTYKGLPVTGGDFVLATDSAGNLKYASVAQQQSIGSLATTPKLKATAAEKTARAQLKSVTTVEGTTLVVYTLDSKPALAWETTVRGTTADGPSRLTVDVDALTGKVLRTQEHVVHGSGTGAWNGPSPLTLNTTLSGSTYSMKDPTVTNQSCQDAATNTTFSGSDDVWGNGTATNKETGCVDALFGAQTEHKMLAQWLGRNGADGAGGAWPIRVGLNDQNAYYDGTQVQIGKNTSGQWIGSIDVIAHEIGHGIDDHTPGGISGNGTQEFVADTFGAATEWFANEPSSYDAPDFLVGEKINLVGSGPIRNMYNPSALGDPNCYSSSIPSTEVHAAAGPGNHWFYLLANGSSPTNGQPTSSTCNGSSVTGLGIQKAIKIMYNAMLLKTTSSSYLKYRTWTLQAAKNLYPTGCTEFNTVKAAWDAVSVPAQSGDPTCSGTTTPPPTGSCSGQKLANPGFESGAVSWTATSGVITNSTSQAAHGGSYKAWLDGYGSTHTDTLSQAVSIPAGCRATLSFYLHIDTSESGSTVYDKLTVKAGSTTLATYSNVNAAAGYVLKSFDVSSLAGTTATISFSGVEDSSLQTSFVIDDTALNLS</sequence>
<dbReference type="GO" id="GO:0046872">
    <property type="term" value="F:metal ion binding"/>
    <property type="evidence" value="ECO:0007669"/>
    <property type="project" value="UniProtKB-KW"/>
</dbReference>
<keyword evidence="4" id="KW-0378">Hydrolase</keyword>
<evidence type="ECO:0000256" key="2">
    <source>
        <dbReference type="ARBA" id="ARBA00022723"/>
    </source>
</evidence>
<dbReference type="InterPro" id="IPR027268">
    <property type="entry name" value="Peptidase_M4/M1_CTD_sf"/>
</dbReference>
<keyword evidence="3 7" id="KW-0732">Signal</keyword>
<keyword evidence="1 11" id="KW-0645">Protease</keyword>
<dbReference type="Pfam" id="PF07504">
    <property type="entry name" value="FTP"/>
    <property type="match status" value="1"/>
</dbReference>
<dbReference type="EMBL" id="LT607754">
    <property type="protein sequence ID" value="SCG68921.1"/>
    <property type="molecule type" value="Genomic_DNA"/>
</dbReference>
<dbReference type="Pfam" id="PF01447">
    <property type="entry name" value="Peptidase_M4"/>
    <property type="match status" value="1"/>
</dbReference>
<dbReference type="Gene3D" id="3.10.450.490">
    <property type="match status" value="1"/>
</dbReference>
<reference evidence="12" key="1">
    <citation type="submission" date="2016-06" db="EMBL/GenBank/DDBJ databases">
        <authorList>
            <person name="Varghese N."/>
            <person name="Submissions Spin"/>
        </authorList>
    </citation>
    <scope>NUCLEOTIDE SEQUENCE [LARGE SCALE GENOMIC DNA]</scope>
    <source>
        <strain evidence="12">DSM 43819</strain>
    </source>
</reference>
<dbReference type="Gene3D" id="2.60.120.260">
    <property type="entry name" value="Galactose-binding domain-like"/>
    <property type="match status" value="1"/>
</dbReference>
<evidence type="ECO:0000256" key="1">
    <source>
        <dbReference type="ARBA" id="ARBA00022670"/>
    </source>
</evidence>
<evidence type="ECO:0000313" key="11">
    <source>
        <dbReference type="EMBL" id="SCG68921.1"/>
    </source>
</evidence>
<accession>A0A1C5JF33</accession>
<dbReference type="RefSeq" id="WP_089014071.1">
    <property type="nucleotide sequence ID" value="NZ_LT607754.1"/>
</dbReference>
<dbReference type="GO" id="GO:0006508">
    <property type="term" value="P:proteolysis"/>
    <property type="evidence" value="ECO:0007669"/>
    <property type="project" value="UniProtKB-KW"/>
</dbReference>
<dbReference type="InterPro" id="IPR001570">
    <property type="entry name" value="Peptidase_M4_C_domain"/>
</dbReference>
<evidence type="ECO:0000256" key="6">
    <source>
        <dbReference type="ARBA" id="ARBA00023049"/>
    </source>
</evidence>
<keyword evidence="6 11" id="KW-0482">Metalloprotease</keyword>
<dbReference type="Pfam" id="PF02868">
    <property type="entry name" value="Peptidase_M4_C"/>
    <property type="match status" value="1"/>
</dbReference>
<dbReference type="AlphaFoldDB" id="A0A1C5JF33"/>
<dbReference type="Proteomes" id="UP000198221">
    <property type="component" value="Chromosome I"/>
</dbReference>
<feature type="domain" description="FTP" evidence="10">
    <location>
        <begin position="77"/>
        <end position="109"/>
    </location>
</feature>
<feature type="domain" description="Peptidase M4 C-terminal" evidence="9">
    <location>
        <begin position="351"/>
        <end position="509"/>
    </location>
</feature>
<dbReference type="PANTHER" id="PTHR33794:SF1">
    <property type="entry name" value="BACILLOLYSIN"/>
    <property type="match status" value="1"/>
</dbReference>